<reference evidence="2 3" key="1">
    <citation type="submission" date="2014-06" db="EMBL/GenBank/DDBJ databases">
        <authorList>
            <person name="Le Roux F."/>
        </authorList>
    </citation>
    <scope>NUCLEOTIDE SEQUENCE [LARGE SCALE GENOMIC DNA]</scope>
    <source>
        <strain evidence="2 3">J2-31</strain>
    </source>
</reference>
<proteinExistence type="predicted"/>
<sequence>MKRTLLENLLTWKGKPTRKPLLIDGARQTGKTFLLQELLGSTFENVLRIDFLESPELMEAFSGSLNPDDIITNIELLTGQTFEPSTDLLILDEIGECPRAVYRS</sequence>
<dbReference type="EMBL" id="CCKJ01000234">
    <property type="protein sequence ID" value="CDU00155.1"/>
    <property type="molecule type" value="Genomic_DNA"/>
</dbReference>
<evidence type="ECO:0000313" key="2">
    <source>
        <dbReference type="EMBL" id="CDU00155.1"/>
    </source>
</evidence>
<name>A0AA87C3L2_9VIBR</name>
<evidence type="ECO:0000259" key="1">
    <source>
        <dbReference type="Pfam" id="PF13173"/>
    </source>
</evidence>
<gene>
    <name evidence="2" type="ORF">VCR31J2_80019</name>
</gene>
<comment type="caution">
    <text evidence="2">The sequence shown here is derived from an EMBL/GenBank/DDBJ whole genome shotgun (WGS) entry which is preliminary data.</text>
</comment>
<evidence type="ECO:0000313" key="3">
    <source>
        <dbReference type="Proteomes" id="UP000041625"/>
    </source>
</evidence>
<dbReference type="Gene3D" id="3.40.50.300">
    <property type="entry name" value="P-loop containing nucleotide triphosphate hydrolases"/>
    <property type="match status" value="1"/>
</dbReference>
<protein>
    <recommendedName>
        <fullName evidence="1">AAA domain-containing protein</fullName>
    </recommendedName>
</protein>
<feature type="domain" description="AAA" evidence="1">
    <location>
        <begin position="18"/>
        <end position="100"/>
    </location>
</feature>
<dbReference type="InterPro" id="IPR027417">
    <property type="entry name" value="P-loop_NTPase"/>
</dbReference>
<dbReference type="Proteomes" id="UP000041625">
    <property type="component" value="Unassembled WGS sequence"/>
</dbReference>
<dbReference type="InterPro" id="IPR041682">
    <property type="entry name" value="AAA_14"/>
</dbReference>
<organism evidence="2 3">
    <name type="scientific">Vibrio coralliirubri</name>
    <dbReference type="NCBI Taxonomy" id="1516159"/>
    <lineage>
        <taxon>Bacteria</taxon>
        <taxon>Pseudomonadati</taxon>
        <taxon>Pseudomonadota</taxon>
        <taxon>Gammaproteobacteria</taxon>
        <taxon>Vibrionales</taxon>
        <taxon>Vibrionaceae</taxon>
        <taxon>Vibrio</taxon>
    </lineage>
</organism>
<dbReference type="SUPFAM" id="SSF52540">
    <property type="entry name" value="P-loop containing nucleoside triphosphate hydrolases"/>
    <property type="match status" value="1"/>
</dbReference>
<dbReference type="AlphaFoldDB" id="A0AA87C3L2"/>
<dbReference type="Pfam" id="PF13173">
    <property type="entry name" value="AAA_14"/>
    <property type="match status" value="1"/>
</dbReference>
<accession>A0AA87C3L2</accession>
<keyword evidence="3" id="KW-1185">Reference proteome</keyword>